<keyword evidence="1" id="KW-0547">Nucleotide-binding</keyword>
<reference evidence="9 10" key="1">
    <citation type="journal article" date="2018" name="Genome Biol. Evol.">
        <title>Multiple Roots of Fruiting Body Formation in Amoebozoa.</title>
        <authorList>
            <person name="Hillmann F."/>
            <person name="Forbes G."/>
            <person name="Novohradska S."/>
            <person name="Ferling I."/>
            <person name="Riege K."/>
            <person name="Groth M."/>
            <person name="Westermann M."/>
            <person name="Marz M."/>
            <person name="Spaller T."/>
            <person name="Winckler T."/>
            <person name="Schaap P."/>
            <person name="Glockner G."/>
        </authorList>
    </citation>
    <scope>NUCLEOTIDE SEQUENCE [LARGE SCALE GENOMIC DNA]</scope>
    <source>
        <strain evidence="9 10">Jena</strain>
    </source>
</reference>
<dbReference type="InterPro" id="IPR027417">
    <property type="entry name" value="P-loop_NTPase"/>
</dbReference>
<dbReference type="Pfam" id="PF00270">
    <property type="entry name" value="DEAD"/>
    <property type="match status" value="1"/>
</dbReference>
<proteinExistence type="predicted"/>
<evidence type="ECO:0000256" key="2">
    <source>
        <dbReference type="ARBA" id="ARBA00022801"/>
    </source>
</evidence>
<feature type="compositionally biased region" description="Low complexity" evidence="5">
    <location>
        <begin position="156"/>
        <end position="170"/>
    </location>
</feature>
<keyword evidence="3" id="KW-0347">Helicase</keyword>
<dbReference type="EMBL" id="MDYQ01000128">
    <property type="protein sequence ID" value="PRP81329.1"/>
    <property type="molecule type" value="Genomic_DNA"/>
</dbReference>
<evidence type="ECO:0000259" key="7">
    <source>
        <dbReference type="PROSITE" id="PS51192"/>
    </source>
</evidence>
<evidence type="ECO:0000259" key="8">
    <source>
        <dbReference type="PROSITE" id="PS51194"/>
    </source>
</evidence>
<sequence>MKVLALFVCVGWSQDVLPISTRACVQILEGNYGYDQIASCETQSSASVNRARLSINTVITPRLNTSLNVGLLNNRTIKACMATKLHVNGSLVKRIGSTSSYGTVDLSDIQESDIKNQYIPKKKSTRPPSQPSAPIPKQVTPVEPASPEGNEDTHSPSESTPPTESFTSSEITDEDAKQMAEEELTRREEKTVLSGKGFRLAKFTGLRVAPEIIKATEDLQYEYMTNVQRKCIPRAVMGSDVVASDRTGTGKTAAYVIPALQLIHNVRKEVETEEKTEETVEEVKKLLTPSVLILTPTRELAEQVEEHVGLLSKHMQGGRAKVNCVHSGIPDSVHKKTEGIEITVANPGRLRHLLERESPLISLSQVKMIVVDECDKMLAMGLLPDVISVWKLLPKYSRHTKKKQILMYSATLTDKVEDMIKKLAPEADIVDLNESKSVAEGVEHIAFHVTPRRKQALLLYLIRRTGNVSLRDKQAIIFCRTRQRADRLAESIEAAGFKSASVHKEHSPSEREKRMERFKQNEIQFIVSTEVLARGIDVPSLPYVINFDVPVTAEDYVHRVGRTGRAGKKGRAITFVSKATQILTVGNRTTELDEKALVEKIEDFMNNQIRVLKVPGPWADVPKSGEEEAEVDINSATAQKMAESRIRELVVNKIREKSTDKTEFLKKVRKLKVYNDTTLRDFPEGRYEDVVNKLDYERVGSAEVMGRGPKGKREQMKNLAGSSPTDEKIGVTNLLGGINIWALGSKCMDTNQKNQIKNFFRREIERFGIMRTPTPKCRHQGH</sequence>
<dbReference type="STRING" id="1890364.A0A2P6NBJ6"/>
<dbReference type="InterPro" id="IPR044742">
    <property type="entry name" value="DEAD/DEAH_RhlB"/>
</dbReference>
<evidence type="ECO:0000256" key="6">
    <source>
        <dbReference type="SAM" id="SignalP"/>
    </source>
</evidence>
<feature type="signal peptide" evidence="6">
    <location>
        <begin position="1"/>
        <end position="18"/>
    </location>
</feature>
<comment type="caution">
    <text evidence="9">The sequence shown here is derived from an EMBL/GenBank/DDBJ whole genome shotgun (WGS) entry which is preliminary data.</text>
</comment>
<accession>A0A2P6NBJ6</accession>
<dbReference type="AlphaFoldDB" id="A0A2P6NBJ6"/>
<dbReference type="GO" id="GO:0003724">
    <property type="term" value="F:RNA helicase activity"/>
    <property type="evidence" value="ECO:0007669"/>
    <property type="project" value="TreeGrafter"/>
</dbReference>
<dbReference type="OrthoDB" id="10256233at2759"/>
<feature type="region of interest" description="Disordered" evidence="5">
    <location>
        <begin position="704"/>
        <end position="724"/>
    </location>
</feature>
<dbReference type="PROSITE" id="PS51194">
    <property type="entry name" value="HELICASE_CTER"/>
    <property type="match status" value="1"/>
</dbReference>
<feature type="chain" id="PRO_5015181373" evidence="6">
    <location>
        <begin position="19"/>
        <end position="782"/>
    </location>
</feature>
<feature type="domain" description="Helicase ATP-binding" evidence="7">
    <location>
        <begin position="232"/>
        <end position="430"/>
    </location>
</feature>
<dbReference type="InterPro" id="IPR050079">
    <property type="entry name" value="DEAD_box_RNA_helicase"/>
</dbReference>
<dbReference type="GO" id="GO:0005829">
    <property type="term" value="C:cytosol"/>
    <property type="evidence" value="ECO:0007669"/>
    <property type="project" value="TreeGrafter"/>
</dbReference>
<dbReference type="PANTHER" id="PTHR47959:SF14">
    <property type="entry name" value="DEAD-BOX ATP-DEPENDENT RNA HELICASE 28"/>
    <property type="match status" value="1"/>
</dbReference>
<keyword evidence="2" id="KW-0378">Hydrolase</keyword>
<dbReference type="GO" id="GO:0016787">
    <property type="term" value="F:hydrolase activity"/>
    <property type="evidence" value="ECO:0007669"/>
    <property type="project" value="UniProtKB-KW"/>
</dbReference>
<name>A0A2P6NBJ6_9EUKA</name>
<dbReference type="Gene3D" id="3.40.50.300">
    <property type="entry name" value="P-loop containing nucleotide triphosphate hydrolases"/>
    <property type="match status" value="2"/>
</dbReference>
<dbReference type="SMART" id="SM00487">
    <property type="entry name" value="DEXDc"/>
    <property type="match status" value="1"/>
</dbReference>
<dbReference type="Pfam" id="PF00271">
    <property type="entry name" value="Helicase_C"/>
    <property type="match status" value="1"/>
</dbReference>
<evidence type="ECO:0000256" key="4">
    <source>
        <dbReference type="ARBA" id="ARBA00022840"/>
    </source>
</evidence>
<feature type="compositionally biased region" description="Basic and acidic residues" evidence="5">
    <location>
        <begin position="174"/>
        <end position="191"/>
    </location>
</feature>
<keyword evidence="6" id="KW-0732">Signal</keyword>
<dbReference type="InParanoid" id="A0A2P6NBJ6"/>
<organism evidence="9 10">
    <name type="scientific">Planoprotostelium fungivorum</name>
    <dbReference type="NCBI Taxonomy" id="1890364"/>
    <lineage>
        <taxon>Eukaryota</taxon>
        <taxon>Amoebozoa</taxon>
        <taxon>Evosea</taxon>
        <taxon>Variosea</taxon>
        <taxon>Cavosteliida</taxon>
        <taxon>Cavosteliaceae</taxon>
        <taxon>Planoprotostelium</taxon>
    </lineage>
</organism>
<dbReference type="PANTHER" id="PTHR47959">
    <property type="entry name" value="ATP-DEPENDENT RNA HELICASE RHLE-RELATED"/>
    <property type="match status" value="1"/>
</dbReference>
<dbReference type="GO" id="GO:0005524">
    <property type="term" value="F:ATP binding"/>
    <property type="evidence" value="ECO:0007669"/>
    <property type="project" value="UniProtKB-KW"/>
</dbReference>
<dbReference type="CDD" id="cd18787">
    <property type="entry name" value="SF2_C_DEAD"/>
    <property type="match status" value="1"/>
</dbReference>
<dbReference type="CDD" id="cd00268">
    <property type="entry name" value="DEADc"/>
    <property type="match status" value="1"/>
</dbReference>
<feature type="region of interest" description="Disordered" evidence="5">
    <location>
        <begin position="115"/>
        <end position="191"/>
    </location>
</feature>
<dbReference type="FunCoup" id="A0A2P6NBJ6">
    <property type="interactions" value="15"/>
</dbReference>
<gene>
    <name evidence="9" type="ORF">PROFUN_04564</name>
</gene>
<evidence type="ECO:0000313" key="9">
    <source>
        <dbReference type="EMBL" id="PRP81329.1"/>
    </source>
</evidence>
<evidence type="ECO:0000256" key="5">
    <source>
        <dbReference type="SAM" id="MobiDB-lite"/>
    </source>
</evidence>
<dbReference type="SMART" id="SM00490">
    <property type="entry name" value="HELICc"/>
    <property type="match status" value="1"/>
</dbReference>
<protein>
    <submittedName>
        <fullName evidence="9">Uncharacterized protein</fullName>
    </submittedName>
</protein>
<evidence type="ECO:0000256" key="3">
    <source>
        <dbReference type="ARBA" id="ARBA00022806"/>
    </source>
</evidence>
<evidence type="ECO:0000256" key="1">
    <source>
        <dbReference type="ARBA" id="ARBA00022741"/>
    </source>
</evidence>
<dbReference type="GO" id="GO:0003676">
    <property type="term" value="F:nucleic acid binding"/>
    <property type="evidence" value="ECO:0007669"/>
    <property type="project" value="InterPro"/>
</dbReference>
<dbReference type="PROSITE" id="PS51192">
    <property type="entry name" value="HELICASE_ATP_BIND_1"/>
    <property type="match status" value="1"/>
</dbReference>
<feature type="domain" description="Helicase C-terminal" evidence="8">
    <location>
        <begin position="453"/>
        <end position="629"/>
    </location>
</feature>
<dbReference type="InterPro" id="IPR001650">
    <property type="entry name" value="Helicase_C-like"/>
</dbReference>
<keyword evidence="10" id="KW-1185">Reference proteome</keyword>
<keyword evidence="4" id="KW-0067">ATP-binding</keyword>
<dbReference type="InterPro" id="IPR014001">
    <property type="entry name" value="Helicase_ATP-bd"/>
</dbReference>
<dbReference type="Proteomes" id="UP000241769">
    <property type="component" value="Unassembled WGS sequence"/>
</dbReference>
<dbReference type="InterPro" id="IPR011545">
    <property type="entry name" value="DEAD/DEAH_box_helicase_dom"/>
</dbReference>
<evidence type="ECO:0000313" key="10">
    <source>
        <dbReference type="Proteomes" id="UP000241769"/>
    </source>
</evidence>
<dbReference type="SUPFAM" id="SSF52540">
    <property type="entry name" value="P-loop containing nucleoside triphosphate hydrolases"/>
    <property type="match status" value="1"/>
</dbReference>